<dbReference type="InterPro" id="IPR017867">
    <property type="entry name" value="Tyr_phospatase_low_mol_wt"/>
</dbReference>
<comment type="similarity">
    <text evidence="1">Belongs to the low molecular weight phosphotyrosine protein phosphatase family.</text>
</comment>
<dbReference type="KEGG" id="emo:DM558_00915"/>
<accession>A0A3Q9JHB1</accession>
<dbReference type="CDD" id="cd16343">
    <property type="entry name" value="LMWPTP"/>
    <property type="match status" value="1"/>
</dbReference>
<evidence type="ECO:0000313" key="7">
    <source>
        <dbReference type="EMBL" id="AZS49427.1"/>
    </source>
</evidence>
<gene>
    <name evidence="7" type="ORF">DM558_00915</name>
</gene>
<dbReference type="InterPro" id="IPR050438">
    <property type="entry name" value="LMW_PTPase"/>
</dbReference>
<dbReference type="Pfam" id="PF01451">
    <property type="entry name" value="LMWPc"/>
    <property type="match status" value="1"/>
</dbReference>
<evidence type="ECO:0000256" key="2">
    <source>
        <dbReference type="ARBA" id="ARBA00013064"/>
    </source>
</evidence>
<reference evidence="8" key="1">
    <citation type="submission" date="2018-06" db="EMBL/GenBank/DDBJ databases">
        <title>Complete genome of Pseudomonas insecticola strain QZS01.</title>
        <authorList>
            <person name="Wang J."/>
            <person name="Su Q."/>
        </authorList>
    </citation>
    <scope>NUCLEOTIDE SEQUENCE [LARGE SCALE GENOMIC DNA]</scope>
    <source>
        <strain evidence="8">QZS01</strain>
    </source>
</reference>
<evidence type="ECO:0000256" key="1">
    <source>
        <dbReference type="ARBA" id="ARBA00011063"/>
    </source>
</evidence>
<keyword evidence="3" id="KW-0378">Hydrolase</keyword>
<dbReference type="AlphaFoldDB" id="A0A3Q9JHB1"/>
<name>A0A3Q9JHB1_9GAMM</name>
<dbReference type="PANTHER" id="PTHR11717:SF7">
    <property type="entry name" value="LOW MOLECULAR WEIGHT PHOSPHOTYROSINE PROTEIN PHOSPHATASE"/>
    <property type="match status" value="1"/>
</dbReference>
<feature type="active site" description="Proton donor" evidence="5">
    <location>
        <position position="121"/>
    </location>
</feature>
<dbReference type="Gene3D" id="3.40.50.2300">
    <property type="match status" value="1"/>
</dbReference>
<dbReference type="InterPro" id="IPR023485">
    <property type="entry name" value="Ptyr_pPase"/>
</dbReference>
<evidence type="ECO:0000313" key="8">
    <source>
        <dbReference type="Proteomes" id="UP000273143"/>
    </source>
</evidence>
<dbReference type="EMBL" id="CP029822">
    <property type="protein sequence ID" value="AZS49427.1"/>
    <property type="molecule type" value="Genomic_DNA"/>
</dbReference>
<evidence type="ECO:0000259" key="6">
    <source>
        <dbReference type="SMART" id="SM00226"/>
    </source>
</evidence>
<dbReference type="InterPro" id="IPR036196">
    <property type="entry name" value="Ptyr_pPase_sf"/>
</dbReference>
<dbReference type="SMART" id="SM00226">
    <property type="entry name" value="LMWPc"/>
    <property type="match status" value="1"/>
</dbReference>
<feature type="domain" description="Phosphotyrosine protein phosphatase I" evidence="6">
    <location>
        <begin position="1"/>
        <end position="147"/>
    </location>
</feature>
<evidence type="ECO:0000256" key="3">
    <source>
        <dbReference type="ARBA" id="ARBA00022801"/>
    </source>
</evidence>
<dbReference type="PRINTS" id="PR00719">
    <property type="entry name" value="LMWPTPASE"/>
</dbReference>
<keyword evidence="4" id="KW-0904">Protein phosphatase</keyword>
<feature type="active site" description="Nucleophile" evidence="5">
    <location>
        <position position="13"/>
    </location>
</feature>
<evidence type="ECO:0000256" key="5">
    <source>
        <dbReference type="PIRSR" id="PIRSR617867-1"/>
    </source>
</evidence>
<dbReference type="Proteomes" id="UP000273143">
    <property type="component" value="Chromosome"/>
</dbReference>
<dbReference type="RefSeq" id="WP_127161641.1">
    <property type="nucleotide sequence ID" value="NZ_CP029822.1"/>
</dbReference>
<dbReference type="SUPFAM" id="SSF52788">
    <property type="entry name" value="Phosphotyrosine protein phosphatases I"/>
    <property type="match status" value="1"/>
</dbReference>
<dbReference type="EC" id="3.1.3.48" evidence="2"/>
<feature type="active site" description="Nucleophile" evidence="5">
    <location>
        <position position="7"/>
    </location>
</feature>
<protein>
    <recommendedName>
        <fullName evidence="2">protein-tyrosine-phosphatase</fullName>
        <ecNumber evidence="2">3.1.3.48</ecNumber>
    </recommendedName>
</protein>
<proteinExistence type="inferred from homology"/>
<sequence>MRILMVCLGNICRSPSAEGVLRHKLKQAGLVDKVFVDSAGIGGWHEGDTPDKRAQKVAKNRGYDISGLGARQIQPDDFSSFDVILGMDHNNIKALKQMPQGSAVIDLFLNYAHAERTEMVDPYYGDMQDFDQMFDLLEVGCDAIIQRLKGQL</sequence>
<dbReference type="PANTHER" id="PTHR11717">
    <property type="entry name" value="LOW MOLECULAR WEIGHT PROTEIN TYROSINE PHOSPHATASE"/>
    <property type="match status" value="1"/>
</dbReference>
<evidence type="ECO:0000256" key="4">
    <source>
        <dbReference type="ARBA" id="ARBA00022912"/>
    </source>
</evidence>
<organism evidence="7 8">
    <name type="scientific">Entomomonas moraniae</name>
    <dbReference type="NCBI Taxonomy" id="2213226"/>
    <lineage>
        <taxon>Bacteria</taxon>
        <taxon>Pseudomonadati</taxon>
        <taxon>Pseudomonadota</taxon>
        <taxon>Gammaproteobacteria</taxon>
        <taxon>Pseudomonadales</taxon>
        <taxon>Pseudomonadaceae</taxon>
        <taxon>Entomomonas</taxon>
    </lineage>
</organism>
<dbReference type="GO" id="GO:0004725">
    <property type="term" value="F:protein tyrosine phosphatase activity"/>
    <property type="evidence" value="ECO:0007669"/>
    <property type="project" value="UniProtKB-EC"/>
</dbReference>
<keyword evidence="8" id="KW-1185">Reference proteome</keyword>